<keyword evidence="1" id="KW-0732">Signal</keyword>
<dbReference type="Gene3D" id="3.30.160.670">
    <property type="match status" value="1"/>
</dbReference>
<name>A0A090QMQ2_9GAMM</name>
<evidence type="ECO:0000313" key="4">
    <source>
        <dbReference type="Proteomes" id="UP000029227"/>
    </source>
</evidence>
<evidence type="ECO:0000256" key="1">
    <source>
        <dbReference type="SAM" id="SignalP"/>
    </source>
</evidence>
<dbReference type="eggNOG" id="ENOG5032YB2">
    <property type="taxonomic scope" value="Bacteria"/>
</dbReference>
<dbReference type="EMBL" id="BBMN01000001">
    <property type="protein sequence ID" value="GAL03084.1"/>
    <property type="molecule type" value="Genomic_DNA"/>
</dbReference>
<sequence>MRLPVVLIALSSVLAACSSDVATDYSQSTNYSAFKTYQFAPSQPHTATTLDAGRVEQAIASELYQKGLSEASAGADLTVRHSIIEQRDYRSYGTSFGFGYGYRSWGMAYSAPMDFEEYRYGKLVVELIDNANNQIVWRAISRKKLTESMSTNSRRQFIDGQIHEMFKEYPPIR</sequence>
<proteinExistence type="predicted"/>
<keyword evidence="3" id="KW-0449">Lipoprotein</keyword>
<dbReference type="InterPro" id="IPR025411">
    <property type="entry name" value="DUF4136"/>
</dbReference>
<accession>A0A090QMQ2</accession>
<reference evidence="3 4" key="1">
    <citation type="journal article" date="2014" name="Genome Announc.">
        <title>Draft Genome Sequences of Two Vibrionaceae Species, Vibrio ponticus C121 and Photobacterium aphoticum C119, Isolated as Coral Reef Microbiota.</title>
        <authorList>
            <person name="Al-saari N."/>
            <person name="Meirelles P.M."/>
            <person name="Mino S."/>
            <person name="Suda W."/>
            <person name="Oshima K."/>
            <person name="Hattori M."/>
            <person name="Ohkuma M."/>
            <person name="Thompson F.L."/>
            <person name="Gomez-Gil B."/>
            <person name="Sawabe T."/>
            <person name="Sawabe T."/>
        </authorList>
    </citation>
    <scope>NUCLEOTIDE SEQUENCE [LARGE SCALE GENOMIC DNA]</scope>
    <source>
        <strain evidence="3 4">JCM 19237</strain>
    </source>
</reference>
<dbReference type="Proteomes" id="UP000029227">
    <property type="component" value="Unassembled WGS sequence"/>
</dbReference>
<feature type="domain" description="DUF4136" evidence="2">
    <location>
        <begin position="21"/>
        <end position="171"/>
    </location>
</feature>
<dbReference type="AlphaFoldDB" id="A0A090QMQ2"/>
<gene>
    <name evidence="3" type="ORF">JCM19237_5977</name>
</gene>
<comment type="caution">
    <text evidence="3">The sequence shown here is derived from an EMBL/GenBank/DDBJ whole genome shotgun (WGS) entry which is preliminary data.</text>
</comment>
<dbReference type="PROSITE" id="PS51257">
    <property type="entry name" value="PROKAR_LIPOPROTEIN"/>
    <property type="match status" value="1"/>
</dbReference>
<evidence type="ECO:0000259" key="2">
    <source>
        <dbReference type="Pfam" id="PF13590"/>
    </source>
</evidence>
<feature type="chain" id="PRO_5001863474" evidence="1">
    <location>
        <begin position="23"/>
        <end position="173"/>
    </location>
</feature>
<feature type="signal peptide" evidence="1">
    <location>
        <begin position="1"/>
        <end position="22"/>
    </location>
</feature>
<evidence type="ECO:0000313" key="3">
    <source>
        <dbReference type="EMBL" id="GAL03084.1"/>
    </source>
</evidence>
<dbReference type="STRING" id="754436.JCM19237_5977"/>
<organism evidence="3 4">
    <name type="scientific">Photobacterium aphoticum</name>
    <dbReference type="NCBI Taxonomy" id="754436"/>
    <lineage>
        <taxon>Bacteria</taxon>
        <taxon>Pseudomonadati</taxon>
        <taxon>Pseudomonadota</taxon>
        <taxon>Gammaproteobacteria</taxon>
        <taxon>Vibrionales</taxon>
        <taxon>Vibrionaceae</taxon>
        <taxon>Photobacterium</taxon>
    </lineage>
</organism>
<dbReference type="Pfam" id="PF13590">
    <property type="entry name" value="DUF4136"/>
    <property type="match status" value="1"/>
</dbReference>
<protein>
    <submittedName>
        <fullName evidence="3">Lipoprotein putative</fullName>
    </submittedName>
</protein>